<dbReference type="InterPro" id="IPR036388">
    <property type="entry name" value="WH-like_DNA-bd_sf"/>
</dbReference>
<dbReference type="Pfam" id="PF00392">
    <property type="entry name" value="GntR"/>
    <property type="match status" value="1"/>
</dbReference>
<dbReference type="SUPFAM" id="SSF48008">
    <property type="entry name" value="GntR ligand-binding domain-like"/>
    <property type="match status" value="1"/>
</dbReference>
<evidence type="ECO:0000313" key="5">
    <source>
        <dbReference type="EMBL" id="SDX12388.1"/>
    </source>
</evidence>
<sequence length="240" mass="28109">MKSLKEKTTDAENASLVDKVEKHIIDYIKDNALRAGDSLPKELEFAETLGVSRTAIREAMLRLRTLGLIESRKHRGMVILEPDLVRNFEKMLDPALVDIKMLSNLFELRLMLEVGMADFVFTRKTPKQLRELEEIVRNSEEQRCDSFNFYLEEEKKFHGKLYEMAGNDILKKFQDVFMPIFQYVHDLNRYQTAYILPEGSKQISHRDLLEELKHGTPASFRELMREHLNAHYIKVLGISY</sequence>
<dbReference type="InterPro" id="IPR008920">
    <property type="entry name" value="TF_FadR/GntR_C"/>
</dbReference>
<proteinExistence type="predicted"/>
<dbReference type="PRINTS" id="PR00035">
    <property type="entry name" value="HTHGNTR"/>
</dbReference>
<dbReference type="CDD" id="cd07377">
    <property type="entry name" value="WHTH_GntR"/>
    <property type="match status" value="1"/>
</dbReference>
<dbReference type="Gene3D" id="1.20.120.530">
    <property type="entry name" value="GntR ligand-binding domain-like"/>
    <property type="match status" value="1"/>
</dbReference>
<evidence type="ECO:0000256" key="1">
    <source>
        <dbReference type="ARBA" id="ARBA00023015"/>
    </source>
</evidence>
<keyword evidence="1" id="KW-0805">Transcription regulation</keyword>
<dbReference type="EMBL" id="FNND01000009">
    <property type="protein sequence ID" value="SDX12388.1"/>
    <property type="molecule type" value="Genomic_DNA"/>
</dbReference>
<dbReference type="InterPro" id="IPR011711">
    <property type="entry name" value="GntR_C"/>
</dbReference>
<dbReference type="InterPro" id="IPR036390">
    <property type="entry name" value="WH_DNA-bd_sf"/>
</dbReference>
<dbReference type="GO" id="GO:0003677">
    <property type="term" value="F:DNA binding"/>
    <property type="evidence" value="ECO:0007669"/>
    <property type="project" value="UniProtKB-KW"/>
</dbReference>
<dbReference type="SUPFAM" id="SSF46785">
    <property type="entry name" value="Winged helix' DNA-binding domain"/>
    <property type="match status" value="1"/>
</dbReference>
<accession>A0A1H2Z5W2</accession>
<dbReference type="OrthoDB" id="1040417at2"/>
<dbReference type="PANTHER" id="PTHR43537">
    <property type="entry name" value="TRANSCRIPTIONAL REGULATOR, GNTR FAMILY"/>
    <property type="match status" value="1"/>
</dbReference>
<dbReference type="Pfam" id="PF07729">
    <property type="entry name" value="FCD"/>
    <property type="match status" value="1"/>
</dbReference>
<dbReference type="Proteomes" id="UP000182771">
    <property type="component" value="Unassembled WGS sequence"/>
</dbReference>
<dbReference type="PROSITE" id="PS50949">
    <property type="entry name" value="HTH_GNTR"/>
    <property type="match status" value="1"/>
</dbReference>
<evidence type="ECO:0000256" key="3">
    <source>
        <dbReference type="ARBA" id="ARBA00023163"/>
    </source>
</evidence>
<gene>
    <name evidence="5" type="ORF">SAMN05444420_10913</name>
</gene>
<keyword evidence="3" id="KW-0804">Transcription</keyword>
<comment type="caution">
    <text evidence="5">The sequence shown here is derived from an EMBL/GenBank/DDBJ whole genome shotgun (WGS) entry which is preliminary data.</text>
</comment>
<keyword evidence="2 5" id="KW-0238">DNA-binding</keyword>
<organism evidence="5 6">
    <name type="scientific">Capnocytophaga granulosa</name>
    <dbReference type="NCBI Taxonomy" id="45242"/>
    <lineage>
        <taxon>Bacteria</taxon>
        <taxon>Pseudomonadati</taxon>
        <taxon>Bacteroidota</taxon>
        <taxon>Flavobacteriia</taxon>
        <taxon>Flavobacteriales</taxon>
        <taxon>Flavobacteriaceae</taxon>
        <taxon>Capnocytophaga</taxon>
    </lineage>
</organism>
<dbReference type="SMART" id="SM00895">
    <property type="entry name" value="FCD"/>
    <property type="match status" value="1"/>
</dbReference>
<protein>
    <submittedName>
        <fullName evidence="5">DNA-binding transcriptional regulator, FadR family</fullName>
    </submittedName>
</protein>
<dbReference type="GO" id="GO:0003700">
    <property type="term" value="F:DNA-binding transcription factor activity"/>
    <property type="evidence" value="ECO:0007669"/>
    <property type="project" value="InterPro"/>
</dbReference>
<reference evidence="5 6" key="1">
    <citation type="submission" date="2016-10" db="EMBL/GenBank/DDBJ databases">
        <authorList>
            <person name="Varghese N."/>
            <person name="Submissions S."/>
        </authorList>
    </citation>
    <scope>NUCLEOTIDE SEQUENCE [LARGE SCALE GENOMIC DNA]</scope>
    <source>
        <strain evidence="5 6">DSM 11449</strain>
    </source>
</reference>
<dbReference type="RefSeq" id="WP_016419325.1">
    <property type="nucleotide sequence ID" value="NZ_CBDFAJ010000115.1"/>
</dbReference>
<evidence type="ECO:0000259" key="4">
    <source>
        <dbReference type="PROSITE" id="PS50949"/>
    </source>
</evidence>
<dbReference type="AlphaFoldDB" id="A0A1H2Z5W2"/>
<evidence type="ECO:0000256" key="2">
    <source>
        <dbReference type="ARBA" id="ARBA00023125"/>
    </source>
</evidence>
<keyword evidence="6" id="KW-1185">Reference proteome</keyword>
<dbReference type="GeneID" id="85018132"/>
<dbReference type="PANTHER" id="PTHR43537:SF5">
    <property type="entry name" value="UXU OPERON TRANSCRIPTIONAL REGULATOR"/>
    <property type="match status" value="1"/>
</dbReference>
<dbReference type="InterPro" id="IPR000524">
    <property type="entry name" value="Tscrpt_reg_HTH_GntR"/>
</dbReference>
<dbReference type="SMART" id="SM00345">
    <property type="entry name" value="HTH_GNTR"/>
    <property type="match status" value="1"/>
</dbReference>
<dbReference type="Gene3D" id="1.10.10.10">
    <property type="entry name" value="Winged helix-like DNA-binding domain superfamily/Winged helix DNA-binding domain"/>
    <property type="match status" value="1"/>
</dbReference>
<name>A0A1H2Z5W2_9FLAO</name>
<evidence type="ECO:0000313" key="6">
    <source>
        <dbReference type="Proteomes" id="UP000182771"/>
    </source>
</evidence>
<feature type="domain" description="HTH gntR-type" evidence="4">
    <location>
        <begin position="14"/>
        <end position="82"/>
    </location>
</feature>